<evidence type="ECO:0000313" key="2">
    <source>
        <dbReference type="EMBL" id="CAG9861089.1"/>
    </source>
</evidence>
<sequence>MDSSSENKEDFDSLKESCQRLKEELDNTKCELFECKSTLKVLTSMQDDYKKEIDQLESNEIVQKQKFQEVIKHLEQSIIDIKEKFSDDNLTLNKVISSMEELRAKVTSEDWNNNPISFAGDTGAYIKGLLAESESNYYEGLNEGDYVDNYS</sequence>
<proteinExistence type="predicted"/>
<keyword evidence="1" id="KW-0175">Coiled coil</keyword>
<protein>
    <submittedName>
        <fullName evidence="2">Uncharacterized protein</fullName>
    </submittedName>
</protein>
<dbReference type="Proteomes" id="UP001153712">
    <property type="component" value="Chromosome 4"/>
</dbReference>
<name>A0A9N9XR39_PHYSR</name>
<evidence type="ECO:0000256" key="1">
    <source>
        <dbReference type="SAM" id="Coils"/>
    </source>
</evidence>
<evidence type="ECO:0000313" key="3">
    <source>
        <dbReference type="Proteomes" id="UP001153712"/>
    </source>
</evidence>
<dbReference type="EMBL" id="OU900097">
    <property type="protein sequence ID" value="CAG9861089.1"/>
    <property type="molecule type" value="Genomic_DNA"/>
</dbReference>
<organism evidence="2 3">
    <name type="scientific">Phyllotreta striolata</name>
    <name type="common">Striped flea beetle</name>
    <name type="synonym">Crioceris striolata</name>
    <dbReference type="NCBI Taxonomy" id="444603"/>
    <lineage>
        <taxon>Eukaryota</taxon>
        <taxon>Metazoa</taxon>
        <taxon>Ecdysozoa</taxon>
        <taxon>Arthropoda</taxon>
        <taxon>Hexapoda</taxon>
        <taxon>Insecta</taxon>
        <taxon>Pterygota</taxon>
        <taxon>Neoptera</taxon>
        <taxon>Endopterygota</taxon>
        <taxon>Coleoptera</taxon>
        <taxon>Polyphaga</taxon>
        <taxon>Cucujiformia</taxon>
        <taxon>Chrysomeloidea</taxon>
        <taxon>Chrysomelidae</taxon>
        <taxon>Galerucinae</taxon>
        <taxon>Alticini</taxon>
        <taxon>Phyllotreta</taxon>
    </lineage>
</organism>
<dbReference type="OrthoDB" id="6749320at2759"/>
<dbReference type="AlphaFoldDB" id="A0A9N9XR39"/>
<feature type="coiled-coil region" evidence="1">
    <location>
        <begin position="4"/>
        <end position="84"/>
    </location>
</feature>
<accession>A0A9N9XR39</accession>
<reference evidence="2" key="1">
    <citation type="submission" date="2022-01" db="EMBL/GenBank/DDBJ databases">
        <authorList>
            <person name="King R."/>
        </authorList>
    </citation>
    <scope>NUCLEOTIDE SEQUENCE</scope>
</reference>
<keyword evidence="3" id="KW-1185">Reference proteome</keyword>
<gene>
    <name evidence="2" type="ORF">PHYEVI_LOCUS7432</name>
</gene>